<protein>
    <submittedName>
        <fullName evidence="5">Helix-turn-helix transcriptional regulator</fullName>
    </submittedName>
</protein>
<evidence type="ECO:0000256" key="2">
    <source>
        <dbReference type="ARBA" id="ARBA00023125"/>
    </source>
</evidence>
<keyword evidence="1" id="KW-0805">Transcription regulation</keyword>
<dbReference type="InterPro" id="IPR036390">
    <property type="entry name" value="WH_DNA-bd_sf"/>
</dbReference>
<name>A0ABZ2MA85_9BACT</name>
<gene>
    <name evidence="5" type="ORF">LZC94_19640</name>
</gene>
<evidence type="ECO:0000313" key="6">
    <source>
        <dbReference type="Proteomes" id="UP001370348"/>
    </source>
</evidence>
<dbReference type="Proteomes" id="UP001370348">
    <property type="component" value="Chromosome"/>
</dbReference>
<keyword evidence="2" id="KW-0238">DNA-binding</keyword>
<dbReference type="PANTHER" id="PTHR33204">
    <property type="entry name" value="TRANSCRIPTIONAL REGULATOR, MARR FAMILY"/>
    <property type="match status" value="1"/>
</dbReference>
<keyword evidence="3" id="KW-0804">Transcription</keyword>
<organism evidence="5 6">
    <name type="scientific">Pendulispora albinea</name>
    <dbReference type="NCBI Taxonomy" id="2741071"/>
    <lineage>
        <taxon>Bacteria</taxon>
        <taxon>Pseudomonadati</taxon>
        <taxon>Myxococcota</taxon>
        <taxon>Myxococcia</taxon>
        <taxon>Myxococcales</taxon>
        <taxon>Sorangiineae</taxon>
        <taxon>Pendulisporaceae</taxon>
        <taxon>Pendulispora</taxon>
    </lineage>
</organism>
<sequence length="166" mass="18726">MVRRVSLGKAECPIARALDVVGDWWSLLIIRDAIDGIRRFSEFQENLGVAKGILTTRLRDLVDADVLRQAPASDGSAYSEYILTEKGRDLFHVLVALRQWGEDHLYERGERHSVLIDNRSKRPVPRLELRSASGEVLSAANTTVSRLPRISATRKRSTKPDQAKHQ</sequence>
<reference evidence="5 6" key="1">
    <citation type="submission" date="2021-12" db="EMBL/GenBank/DDBJ databases">
        <title>Discovery of the Pendulisporaceae a myxobacterial family with distinct sporulation behavior and unique specialized metabolism.</title>
        <authorList>
            <person name="Garcia R."/>
            <person name="Popoff A."/>
            <person name="Bader C.D."/>
            <person name="Loehr J."/>
            <person name="Walesch S."/>
            <person name="Walt C."/>
            <person name="Boldt J."/>
            <person name="Bunk B."/>
            <person name="Haeckl F.J.F.P.J."/>
            <person name="Gunesch A.P."/>
            <person name="Birkelbach J."/>
            <person name="Nuebel U."/>
            <person name="Pietschmann T."/>
            <person name="Bach T."/>
            <person name="Mueller R."/>
        </authorList>
    </citation>
    <scope>NUCLEOTIDE SEQUENCE [LARGE SCALE GENOMIC DNA]</scope>
    <source>
        <strain evidence="5 6">MSr11954</strain>
    </source>
</reference>
<evidence type="ECO:0000259" key="4">
    <source>
        <dbReference type="PROSITE" id="PS51118"/>
    </source>
</evidence>
<dbReference type="InterPro" id="IPR002577">
    <property type="entry name" value="HTH_HxlR"/>
</dbReference>
<proteinExistence type="predicted"/>
<evidence type="ECO:0000256" key="1">
    <source>
        <dbReference type="ARBA" id="ARBA00023015"/>
    </source>
</evidence>
<dbReference type="PANTHER" id="PTHR33204:SF18">
    <property type="entry name" value="TRANSCRIPTIONAL REGULATORY PROTEIN"/>
    <property type="match status" value="1"/>
</dbReference>
<dbReference type="InterPro" id="IPR036388">
    <property type="entry name" value="WH-like_DNA-bd_sf"/>
</dbReference>
<dbReference type="EMBL" id="CP089984">
    <property type="protein sequence ID" value="WXB19431.1"/>
    <property type="molecule type" value="Genomic_DNA"/>
</dbReference>
<feature type="domain" description="HTH hxlR-type" evidence="4">
    <location>
        <begin position="12"/>
        <end position="109"/>
    </location>
</feature>
<accession>A0ABZ2MA85</accession>
<keyword evidence="6" id="KW-1185">Reference proteome</keyword>
<dbReference type="PROSITE" id="PS51118">
    <property type="entry name" value="HTH_HXLR"/>
    <property type="match status" value="1"/>
</dbReference>
<dbReference type="RefSeq" id="WP_394829048.1">
    <property type="nucleotide sequence ID" value="NZ_CP089984.1"/>
</dbReference>
<dbReference type="Gene3D" id="1.10.10.10">
    <property type="entry name" value="Winged helix-like DNA-binding domain superfamily/Winged helix DNA-binding domain"/>
    <property type="match status" value="1"/>
</dbReference>
<evidence type="ECO:0000256" key="3">
    <source>
        <dbReference type="ARBA" id="ARBA00023163"/>
    </source>
</evidence>
<evidence type="ECO:0000313" key="5">
    <source>
        <dbReference type="EMBL" id="WXB19431.1"/>
    </source>
</evidence>
<dbReference type="Pfam" id="PF01638">
    <property type="entry name" value="HxlR"/>
    <property type="match status" value="1"/>
</dbReference>
<dbReference type="SUPFAM" id="SSF46785">
    <property type="entry name" value="Winged helix' DNA-binding domain"/>
    <property type="match status" value="1"/>
</dbReference>